<evidence type="ECO:0000256" key="1">
    <source>
        <dbReference type="ARBA" id="ARBA00001971"/>
    </source>
</evidence>
<dbReference type="InParanoid" id="A0A1Y2DQA0"/>
<dbReference type="Proteomes" id="UP000193689">
    <property type="component" value="Unassembled WGS sequence"/>
</dbReference>
<dbReference type="GeneID" id="63770998"/>
<reference evidence="10 11" key="1">
    <citation type="submission" date="2016-07" db="EMBL/GenBank/DDBJ databases">
        <title>Pervasive Adenine N6-methylation of Active Genes in Fungi.</title>
        <authorList>
            <consortium name="DOE Joint Genome Institute"/>
            <person name="Mondo S.J."/>
            <person name="Dannebaum R.O."/>
            <person name="Kuo R.C."/>
            <person name="Labutti K."/>
            <person name="Haridas S."/>
            <person name="Kuo A."/>
            <person name="Salamov A."/>
            <person name="Ahrendt S.R."/>
            <person name="Lipzen A."/>
            <person name="Sullivan W."/>
            <person name="Andreopoulos W.B."/>
            <person name="Clum A."/>
            <person name="Lindquist E."/>
            <person name="Daum C."/>
            <person name="Ramamoorthy G.K."/>
            <person name="Gryganskyi A."/>
            <person name="Culley D."/>
            <person name="Magnuson J.K."/>
            <person name="James T.Y."/>
            <person name="O'Malley M.A."/>
            <person name="Stajich J.E."/>
            <person name="Spatafora J.W."/>
            <person name="Visel A."/>
            <person name="Grigoriev I.V."/>
        </authorList>
    </citation>
    <scope>NUCLEOTIDE SEQUENCE [LARGE SCALE GENOMIC DNA]</scope>
    <source>
        <strain evidence="10 11">CBS 129021</strain>
    </source>
</reference>
<dbReference type="GO" id="GO:0020037">
    <property type="term" value="F:heme binding"/>
    <property type="evidence" value="ECO:0007669"/>
    <property type="project" value="InterPro"/>
</dbReference>
<keyword evidence="5 9" id="KW-0560">Oxidoreductase</keyword>
<dbReference type="GO" id="GO:0016705">
    <property type="term" value="F:oxidoreductase activity, acting on paired donors, with incorporation or reduction of molecular oxygen"/>
    <property type="evidence" value="ECO:0007669"/>
    <property type="project" value="InterPro"/>
</dbReference>
<keyword evidence="4 8" id="KW-0479">Metal-binding</keyword>
<evidence type="ECO:0000256" key="8">
    <source>
        <dbReference type="PIRSR" id="PIRSR602403-1"/>
    </source>
</evidence>
<dbReference type="InterPro" id="IPR017972">
    <property type="entry name" value="Cyt_P450_CS"/>
</dbReference>
<dbReference type="InterPro" id="IPR047146">
    <property type="entry name" value="Cyt_P450_E_CYP52_fungi"/>
</dbReference>
<proteinExistence type="inferred from homology"/>
<keyword evidence="11" id="KW-1185">Reference proteome</keyword>
<dbReference type="PANTHER" id="PTHR24287:SF1">
    <property type="entry name" value="P450, PUTATIVE (EUROFUNG)-RELATED"/>
    <property type="match status" value="1"/>
</dbReference>
<feature type="binding site" description="axial binding residue" evidence="8">
    <location>
        <position position="78"/>
    </location>
    <ligand>
        <name>heme</name>
        <dbReference type="ChEBI" id="CHEBI:30413"/>
    </ligand>
    <ligandPart>
        <name>Fe</name>
        <dbReference type="ChEBI" id="CHEBI:18248"/>
    </ligandPart>
</feature>
<feature type="non-terminal residue" evidence="10">
    <location>
        <position position="1"/>
    </location>
</feature>
<dbReference type="RefSeq" id="XP_040713062.1">
    <property type="nucleotide sequence ID" value="XM_040854786.1"/>
</dbReference>
<dbReference type="PROSITE" id="PS00086">
    <property type="entry name" value="CYTOCHROME_P450"/>
    <property type="match status" value="1"/>
</dbReference>
<sequence>RFVLNDTTLPHRGGPDGSQKLFLPKGTYILAGVPTIHMDPEIWGPDAHEYQPDRWLDEGFQSRPRYSYMPFSEGRRHCPGELFALVVA</sequence>
<dbReference type="Pfam" id="PF00067">
    <property type="entry name" value="p450"/>
    <property type="match status" value="1"/>
</dbReference>
<dbReference type="GO" id="GO:0004497">
    <property type="term" value="F:monooxygenase activity"/>
    <property type="evidence" value="ECO:0007669"/>
    <property type="project" value="UniProtKB-KW"/>
</dbReference>
<protein>
    <submittedName>
        <fullName evidence="10">N-alkane-inducible cytochrome P-450</fullName>
    </submittedName>
</protein>
<comment type="caution">
    <text evidence="10">The sequence shown here is derived from an EMBL/GenBank/DDBJ whole genome shotgun (WGS) entry which is preliminary data.</text>
</comment>
<evidence type="ECO:0000256" key="3">
    <source>
        <dbReference type="ARBA" id="ARBA00022617"/>
    </source>
</evidence>
<evidence type="ECO:0000256" key="4">
    <source>
        <dbReference type="ARBA" id="ARBA00022723"/>
    </source>
</evidence>
<gene>
    <name evidence="10" type="ORF">BCR38DRAFT_323681</name>
</gene>
<comment type="similarity">
    <text evidence="2 9">Belongs to the cytochrome P450 family.</text>
</comment>
<evidence type="ECO:0000313" key="11">
    <source>
        <dbReference type="Proteomes" id="UP000193689"/>
    </source>
</evidence>
<dbReference type="InterPro" id="IPR036396">
    <property type="entry name" value="Cyt_P450_sf"/>
</dbReference>
<comment type="cofactor">
    <cofactor evidence="1 8">
        <name>heme</name>
        <dbReference type="ChEBI" id="CHEBI:30413"/>
    </cofactor>
</comment>
<dbReference type="Gene3D" id="1.10.630.10">
    <property type="entry name" value="Cytochrome P450"/>
    <property type="match status" value="1"/>
</dbReference>
<dbReference type="InterPro" id="IPR001128">
    <property type="entry name" value="Cyt_P450"/>
</dbReference>
<dbReference type="STRING" id="1141098.A0A1Y2DQA0"/>
<dbReference type="SUPFAM" id="SSF48264">
    <property type="entry name" value="Cytochrome P450"/>
    <property type="match status" value="1"/>
</dbReference>
<evidence type="ECO:0000256" key="2">
    <source>
        <dbReference type="ARBA" id="ARBA00010617"/>
    </source>
</evidence>
<dbReference type="OrthoDB" id="3945418at2759"/>
<evidence type="ECO:0000256" key="5">
    <source>
        <dbReference type="ARBA" id="ARBA00023002"/>
    </source>
</evidence>
<keyword evidence="7 9" id="KW-0503">Monooxygenase</keyword>
<dbReference type="EMBL" id="MCFJ01000011">
    <property type="protein sequence ID" value="ORY60835.1"/>
    <property type="molecule type" value="Genomic_DNA"/>
</dbReference>
<dbReference type="AlphaFoldDB" id="A0A1Y2DQA0"/>
<keyword evidence="3 8" id="KW-0349">Heme</keyword>
<dbReference type="InterPro" id="IPR002403">
    <property type="entry name" value="Cyt_P450_E_grp-IV"/>
</dbReference>
<evidence type="ECO:0000256" key="9">
    <source>
        <dbReference type="RuleBase" id="RU000461"/>
    </source>
</evidence>
<feature type="non-terminal residue" evidence="10">
    <location>
        <position position="88"/>
    </location>
</feature>
<dbReference type="PANTHER" id="PTHR24287">
    <property type="entry name" value="P450, PUTATIVE (EUROFUNG)-RELATED"/>
    <property type="match status" value="1"/>
</dbReference>
<organism evidence="10 11">
    <name type="scientific">Pseudomassariella vexata</name>
    <dbReference type="NCBI Taxonomy" id="1141098"/>
    <lineage>
        <taxon>Eukaryota</taxon>
        <taxon>Fungi</taxon>
        <taxon>Dikarya</taxon>
        <taxon>Ascomycota</taxon>
        <taxon>Pezizomycotina</taxon>
        <taxon>Sordariomycetes</taxon>
        <taxon>Xylariomycetidae</taxon>
        <taxon>Amphisphaeriales</taxon>
        <taxon>Pseudomassariaceae</taxon>
        <taxon>Pseudomassariella</taxon>
    </lineage>
</organism>
<name>A0A1Y2DQA0_9PEZI</name>
<evidence type="ECO:0000256" key="7">
    <source>
        <dbReference type="ARBA" id="ARBA00023033"/>
    </source>
</evidence>
<accession>A0A1Y2DQA0</accession>
<dbReference type="PRINTS" id="PR00465">
    <property type="entry name" value="EP450IV"/>
</dbReference>
<evidence type="ECO:0000256" key="6">
    <source>
        <dbReference type="ARBA" id="ARBA00023004"/>
    </source>
</evidence>
<dbReference type="GO" id="GO:0005506">
    <property type="term" value="F:iron ion binding"/>
    <property type="evidence" value="ECO:0007669"/>
    <property type="project" value="InterPro"/>
</dbReference>
<evidence type="ECO:0000313" key="10">
    <source>
        <dbReference type="EMBL" id="ORY60835.1"/>
    </source>
</evidence>
<keyword evidence="6 8" id="KW-0408">Iron</keyword>